<feature type="signal peptide" evidence="26">
    <location>
        <begin position="1"/>
        <end position="22"/>
    </location>
</feature>
<dbReference type="PANTHER" id="PTHR24416">
    <property type="entry name" value="TYROSINE-PROTEIN KINASE RECEPTOR"/>
    <property type="match status" value="1"/>
</dbReference>
<dbReference type="GO" id="GO:0016477">
    <property type="term" value="P:cell migration"/>
    <property type="evidence" value="ECO:0007669"/>
    <property type="project" value="TreeGrafter"/>
</dbReference>
<dbReference type="AlphaFoldDB" id="A0AAV1QBC2"/>
<evidence type="ECO:0000256" key="19">
    <source>
        <dbReference type="ARBA" id="ARBA00023180"/>
    </source>
</evidence>
<evidence type="ECO:0000259" key="27">
    <source>
        <dbReference type="PROSITE" id="PS50011"/>
    </source>
</evidence>
<feature type="transmembrane region" description="Helical" evidence="25">
    <location>
        <begin position="408"/>
        <end position="429"/>
    </location>
</feature>
<dbReference type="InterPro" id="IPR003598">
    <property type="entry name" value="Ig_sub2"/>
</dbReference>
<feature type="domain" description="Ig-like" evidence="28">
    <location>
        <begin position="119"/>
        <end position="194"/>
    </location>
</feature>
<dbReference type="PRINTS" id="PR00109">
    <property type="entry name" value="TYRKINASE"/>
</dbReference>
<dbReference type="InterPro" id="IPR017441">
    <property type="entry name" value="Protein_kinase_ATP_BS"/>
</dbReference>
<feature type="domain" description="Protein kinase" evidence="27">
    <location>
        <begin position="495"/>
        <end position="768"/>
    </location>
</feature>
<feature type="chain" id="PRO_5043314976" description="Tyrosine-protein kinase receptor TYRO3" evidence="26">
    <location>
        <begin position="23"/>
        <end position="1216"/>
    </location>
</feature>
<evidence type="ECO:0000256" key="4">
    <source>
        <dbReference type="ARBA" id="ARBA00022475"/>
    </source>
</evidence>
<comment type="catalytic activity">
    <reaction evidence="22">
        <text>L-tyrosyl-[protein] + ATP = O-phospho-L-tyrosyl-[protein] + ADP + H(+)</text>
        <dbReference type="Rhea" id="RHEA:10596"/>
        <dbReference type="Rhea" id="RHEA-COMP:10136"/>
        <dbReference type="Rhea" id="RHEA-COMP:20101"/>
        <dbReference type="ChEBI" id="CHEBI:15378"/>
        <dbReference type="ChEBI" id="CHEBI:30616"/>
        <dbReference type="ChEBI" id="CHEBI:46858"/>
        <dbReference type="ChEBI" id="CHEBI:61978"/>
        <dbReference type="ChEBI" id="CHEBI:456216"/>
        <dbReference type="EC" id="2.7.10.1"/>
    </reaction>
</comment>
<keyword evidence="18 30" id="KW-0675">Receptor</keyword>
<dbReference type="InterPro" id="IPR003599">
    <property type="entry name" value="Ig_sub"/>
</dbReference>
<evidence type="ECO:0000256" key="1">
    <source>
        <dbReference type="ARBA" id="ARBA00004251"/>
    </source>
</evidence>
<dbReference type="InterPro" id="IPR003961">
    <property type="entry name" value="FN3_dom"/>
</dbReference>
<accession>A0AAV1QBC2</accession>
<evidence type="ECO:0000256" key="12">
    <source>
        <dbReference type="ARBA" id="ARBA00022840"/>
    </source>
</evidence>
<feature type="region of interest" description="Disordered" evidence="24">
    <location>
        <begin position="846"/>
        <end position="888"/>
    </location>
</feature>
<evidence type="ECO:0000256" key="8">
    <source>
        <dbReference type="ARBA" id="ARBA00022729"/>
    </source>
</evidence>
<dbReference type="PROSITE" id="PS50835">
    <property type="entry name" value="IG_LIKE"/>
    <property type="match status" value="2"/>
</dbReference>
<protein>
    <recommendedName>
        <fullName evidence="21">Tyrosine-protein kinase receptor TYRO3</fullName>
        <ecNumber evidence="3">2.7.10.1</ecNumber>
    </recommendedName>
</protein>
<feature type="transmembrane region" description="Helical" evidence="25">
    <location>
        <begin position="1027"/>
        <end position="1048"/>
    </location>
</feature>
<keyword evidence="14 25" id="KW-1133">Transmembrane helix</keyword>
<dbReference type="SUPFAM" id="SSF56112">
    <property type="entry name" value="Protein kinase-like (PK-like)"/>
    <property type="match status" value="1"/>
</dbReference>
<evidence type="ECO:0000256" key="14">
    <source>
        <dbReference type="ARBA" id="ARBA00022989"/>
    </source>
</evidence>
<evidence type="ECO:0000256" key="25">
    <source>
        <dbReference type="SAM" id="Phobius"/>
    </source>
</evidence>
<keyword evidence="12 23" id="KW-0067">ATP-binding</keyword>
<dbReference type="EC" id="2.7.10.1" evidence="3"/>
<dbReference type="SUPFAM" id="SSF49265">
    <property type="entry name" value="Fibronectin type III"/>
    <property type="match status" value="1"/>
</dbReference>
<gene>
    <name evidence="30" type="ORF">FSCOSCO3_A023852</name>
</gene>
<evidence type="ECO:0000256" key="18">
    <source>
        <dbReference type="ARBA" id="ARBA00023170"/>
    </source>
</evidence>
<keyword evidence="13" id="KW-0130">Cell adhesion</keyword>
<keyword evidence="11 30" id="KW-0418">Kinase</keyword>
<dbReference type="InterPro" id="IPR007110">
    <property type="entry name" value="Ig-like_dom"/>
</dbReference>
<evidence type="ECO:0000256" key="10">
    <source>
        <dbReference type="ARBA" id="ARBA00022741"/>
    </source>
</evidence>
<dbReference type="GO" id="GO:0004714">
    <property type="term" value="F:transmembrane receptor protein tyrosine kinase activity"/>
    <property type="evidence" value="ECO:0007669"/>
    <property type="project" value="UniProtKB-EC"/>
</dbReference>
<keyword evidence="17" id="KW-1015">Disulfide bond</keyword>
<dbReference type="InterPro" id="IPR036116">
    <property type="entry name" value="FN3_sf"/>
</dbReference>
<dbReference type="InterPro" id="IPR013783">
    <property type="entry name" value="Ig-like_fold"/>
</dbReference>
<feature type="binding site" evidence="23">
    <location>
        <position position="527"/>
    </location>
    <ligand>
        <name>ATP</name>
        <dbReference type="ChEBI" id="CHEBI:30616"/>
    </ligand>
</feature>
<dbReference type="FunFam" id="1.10.510.10:FF:000089">
    <property type="entry name" value="Tyrosine-protein kinase receptor TYRO3"/>
    <property type="match status" value="1"/>
</dbReference>
<keyword evidence="20" id="KW-0393">Immunoglobulin domain</keyword>
<evidence type="ECO:0000256" key="21">
    <source>
        <dbReference type="ARBA" id="ARBA00039486"/>
    </source>
</evidence>
<dbReference type="InterPro" id="IPR013098">
    <property type="entry name" value="Ig_I-set"/>
</dbReference>
<evidence type="ECO:0000313" key="31">
    <source>
        <dbReference type="Proteomes" id="UP001314229"/>
    </source>
</evidence>
<dbReference type="GO" id="GO:0043235">
    <property type="term" value="C:receptor complex"/>
    <property type="evidence" value="ECO:0007669"/>
    <property type="project" value="TreeGrafter"/>
</dbReference>
<dbReference type="PROSITE" id="PS50011">
    <property type="entry name" value="PROTEIN_KINASE_DOM"/>
    <property type="match status" value="1"/>
</dbReference>
<dbReference type="InterPro" id="IPR008266">
    <property type="entry name" value="Tyr_kinase_AS"/>
</dbReference>
<dbReference type="Pfam" id="PF07714">
    <property type="entry name" value="PK_Tyr_Ser-Thr"/>
    <property type="match status" value="1"/>
</dbReference>
<evidence type="ECO:0000256" key="13">
    <source>
        <dbReference type="ARBA" id="ARBA00022889"/>
    </source>
</evidence>
<keyword evidence="19" id="KW-0325">Glycoprotein</keyword>
<dbReference type="GO" id="GO:0007399">
    <property type="term" value="P:nervous system development"/>
    <property type="evidence" value="ECO:0007669"/>
    <property type="project" value="TreeGrafter"/>
</dbReference>
<evidence type="ECO:0000256" key="11">
    <source>
        <dbReference type="ARBA" id="ARBA00022777"/>
    </source>
</evidence>
<reference evidence="30 31" key="1">
    <citation type="submission" date="2024-01" db="EMBL/GenBank/DDBJ databases">
        <authorList>
            <person name="Alioto T."/>
            <person name="Alioto T."/>
            <person name="Gomez Garrido J."/>
        </authorList>
    </citation>
    <scope>NUCLEOTIDE SEQUENCE [LARGE SCALE GENOMIC DNA]</scope>
</reference>
<dbReference type="InterPro" id="IPR011009">
    <property type="entry name" value="Kinase-like_dom_sf"/>
</dbReference>
<dbReference type="Pfam" id="PF00041">
    <property type="entry name" value="fn3"/>
    <property type="match status" value="1"/>
</dbReference>
<keyword evidence="8 26" id="KW-0732">Signal</keyword>
<evidence type="ECO:0000256" key="24">
    <source>
        <dbReference type="SAM" id="MobiDB-lite"/>
    </source>
</evidence>
<dbReference type="CDD" id="cd00063">
    <property type="entry name" value="FN3"/>
    <property type="match status" value="2"/>
</dbReference>
<keyword evidence="5" id="KW-0597">Phosphoprotein</keyword>
<dbReference type="EMBL" id="CAWUFR010000694">
    <property type="protein sequence ID" value="CAK6980495.1"/>
    <property type="molecule type" value="Genomic_DNA"/>
</dbReference>
<feature type="domain" description="Fibronectin type-III" evidence="29">
    <location>
        <begin position="207"/>
        <end position="304"/>
    </location>
</feature>
<dbReference type="FunFam" id="2.60.40.10:FF:000296">
    <property type="entry name" value="Tyrosine-protein kinase receptor TYRO3"/>
    <property type="match status" value="1"/>
</dbReference>
<dbReference type="GO" id="GO:0007169">
    <property type="term" value="P:cell surface receptor protein tyrosine kinase signaling pathway"/>
    <property type="evidence" value="ECO:0007669"/>
    <property type="project" value="TreeGrafter"/>
</dbReference>
<feature type="region of interest" description="Disordered" evidence="24">
    <location>
        <begin position="904"/>
        <end position="937"/>
    </location>
</feature>
<evidence type="ECO:0000256" key="20">
    <source>
        <dbReference type="ARBA" id="ARBA00023319"/>
    </source>
</evidence>
<dbReference type="SMART" id="SM00219">
    <property type="entry name" value="TyrKc"/>
    <property type="match status" value="1"/>
</dbReference>
<keyword evidence="10 23" id="KW-0547">Nucleotide-binding</keyword>
<dbReference type="GO" id="GO:0006909">
    <property type="term" value="P:phagocytosis"/>
    <property type="evidence" value="ECO:0007669"/>
    <property type="project" value="TreeGrafter"/>
</dbReference>
<evidence type="ECO:0000256" key="2">
    <source>
        <dbReference type="ARBA" id="ARBA00006692"/>
    </source>
</evidence>
<dbReference type="FunFam" id="3.30.200.20:FF:000111">
    <property type="entry name" value="Tyrosine-protein kinase receptor TYRO3"/>
    <property type="match status" value="1"/>
</dbReference>
<evidence type="ECO:0000256" key="3">
    <source>
        <dbReference type="ARBA" id="ARBA00011902"/>
    </source>
</evidence>
<keyword evidence="31" id="KW-1185">Reference proteome</keyword>
<evidence type="ECO:0000256" key="15">
    <source>
        <dbReference type="ARBA" id="ARBA00023136"/>
    </source>
</evidence>
<dbReference type="Proteomes" id="UP001314229">
    <property type="component" value="Unassembled WGS sequence"/>
</dbReference>
<comment type="similarity">
    <text evidence="2">Belongs to the protein kinase superfamily. CAMK Ser/Thr protein kinase family.</text>
</comment>
<evidence type="ECO:0000256" key="7">
    <source>
        <dbReference type="ARBA" id="ARBA00022692"/>
    </source>
</evidence>
<dbReference type="InterPro" id="IPR036179">
    <property type="entry name" value="Ig-like_dom_sf"/>
</dbReference>
<dbReference type="InterPro" id="IPR000719">
    <property type="entry name" value="Prot_kinase_dom"/>
</dbReference>
<dbReference type="InterPro" id="IPR050122">
    <property type="entry name" value="RTK"/>
</dbReference>
<dbReference type="SMART" id="SM00060">
    <property type="entry name" value="FN3"/>
    <property type="match status" value="1"/>
</dbReference>
<dbReference type="GO" id="GO:0007155">
    <property type="term" value="P:cell adhesion"/>
    <property type="evidence" value="ECO:0007669"/>
    <property type="project" value="UniProtKB-KW"/>
</dbReference>
<dbReference type="PROSITE" id="PS00107">
    <property type="entry name" value="PROTEIN_KINASE_ATP"/>
    <property type="match status" value="1"/>
</dbReference>
<evidence type="ECO:0000259" key="29">
    <source>
        <dbReference type="PROSITE" id="PS50853"/>
    </source>
</evidence>
<keyword evidence="16" id="KW-0829">Tyrosine-protein kinase</keyword>
<keyword evidence="9" id="KW-0677">Repeat</keyword>
<dbReference type="Gene3D" id="3.30.200.20">
    <property type="entry name" value="Phosphorylase Kinase, domain 1"/>
    <property type="match status" value="1"/>
</dbReference>
<feature type="compositionally biased region" description="Basic and acidic residues" evidence="24">
    <location>
        <begin position="857"/>
        <end position="881"/>
    </location>
</feature>
<keyword evidence="15 25" id="KW-0472">Membrane</keyword>
<dbReference type="PANTHER" id="PTHR24416:SF279">
    <property type="entry name" value="TYROSINE-PROTEIN KINASE RECEPTOR TYRO3"/>
    <property type="match status" value="1"/>
</dbReference>
<evidence type="ECO:0000256" key="6">
    <source>
        <dbReference type="ARBA" id="ARBA00022679"/>
    </source>
</evidence>
<dbReference type="GO" id="GO:0005524">
    <property type="term" value="F:ATP binding"/>
    <property type="evidence" value="ECO:0007669"/>
    <property type="project" value="UniProtKB-UniRule"/>
</dbReference>
<proteinExistence type="inferred from homology"/>
<evidence type="ECO:0000256" key="23">
    <source>
        <dbReference type="PROSITE-ProRule" id="PRU10141"/>
    </source>
</evidence>
<dbReference type="FunFam" id="2.60.40.10:FF:000484">
    <property type="entry name" value="Tyrosine-protein kinase receptor TYRO3"/>
    <property type="match status" value="1"/>
</dbReference>
<keyword evidence="7 25" id="KW-0812">Transmembrane</keyword>
<comment type="caution">
    <text evidence="30">The sequence shown here is derived from an EMBL/GenBank/DDBJ whole genome shotgun (WGS) entry which is preliminary data.</text>
</comment>
<evidence type="ECO:0000256" key="17">
    <source>
        <dbReference type="ARBA" id="ARBA00023157"/>
    </source>
</evidence>
<evidence type="ECO:0000256" key="22">
    <source>
        <dbReference type="ARBA" id="ARBA00051243"/>
    </source>
</evidence>
<evidence type="ECO:0000256" key="26">
    <source>
        <dbReference type="SAM" id="SignalP"/>
    </source>
</evidence>
<dbReference type="Pfam" id="PF07679">
    <property type="entry name" value="I-set"/>
    <property type="match status" value="1"/>
</dbReference>
<evidence type="ECO:0000256" key="16">
    <source>
        <dbReference type="ARBA" id="ARBA00023137"/>
    </source>
</evidence>
<feature type="domain" description="Ig-like" evidence="28">
    <location>
        <begin position="21"/>
        <end position="114"/>
    </location>
</feature>
<dbReference type="PROSITE" id="PS50853">
    <property type="entry name" value="FN3"/>
    <property type="match status" value="1"/>
</dbReference>
<dbReference type="SMART" id="SM00409">
    <property type="entry name" value="IG"/>
    <property type="match status" value="2"/>
</dbReference>
<dbReference type="InterPro" id="IPR020635">
    <property type="entry name" value="Tyr_kinase_cat_dom"/>
</dbReference>
<evidence type="ECO:0000256" key="5">
    <source>
        <dbReference type="ARBA" id="ARBA00022553"/>
    </source>
</evidence>
<dbReference type="SUPFAM" id="SSF48726">
    <property type="entry name" value="Immunoglobulin"/>
    <property type="match status" value="2"/>
</dbReference>
<dbReference type="PROSITE" id="PS00109">
    <property type="entry name" value="PROTEIN_KINASE_TYR"/>
    <property type="match status" value="1"/>
</dbReference>
<evidence type="ECO:0000259" key="28">
    <source>
        <dbReference type="PROSITE" id="PS50835"/>
    </source>
</evidence>
<sequence length="1216" mass="132354">MELKLWIFLFFLQSHKWTCGTGVFFTKHPTNQTVSQGNAARLGCAVQGLVDPDIMWMKDGEKLYSTDQMFITLGEQHWETFHSVKSVQQQDAGQYWCEVEFDGETFSSERAWITVEGVPHFVQEPADVATFPNAPFNLTCSAIGPPEPVEVLWWLGGVQEGNTGPSPSVLHVTGVNSSVKFYCEARNLRGISVSRTGTVHIKVLPSAPVELQVLKMEDNNVTLSWKPGVTGHSELSSCKIQVRQSAGRLRVKHLLLQQEVQVPPHRLQLSALYSHWNYSFRVSCVNEVGESPPSPWLSFLTPESVPSAAPRNLTFDLSEKELILRWAGLQEEELQGKLLAYKLQWILGGESQEPLLFKETSALLSGGGRFFNASFQVSACTVVGCGPWSAAVLVLPASVQVSVQRSHMWVGLLLGLLVATVTGLLLTSLARHREKETQFGSVFESRGPESSVSFRAARSFNRTCSDLQESTLESLCINDDLKNKLQDVLIPERQLTLGHMLGKGEFGSVREAYLKTDDSSVQRVAVKVLKSDITSSGDIEQCLKEAAYMKDFHHPNVIQLIGVSLHRRHNQRLPIPMVVLPFMKHGDLHTFLLLSRLGEQPFDLPLQTLVQFMLDISRGMEYLSSRNIIHRDLAARNCMLDENMSVCVADFGLSKKIYSGDYYRQGSVSKLPVKWIALESLADNVYTTHSDVWAFGVTMWEIMTRGQTPYPGVENSEIYEYLIKGERLKKPADCREDIYELMHSCWSPVPKCRPSFQHLLVQLEALWLSLSPAPPLKEPLLYVNLEGEEGGRGGVPGPEGAAGGSWAIPWQSRAEDQETDWLMVGSAAALAIGGDYRYIIGPRGAAEGGVEEEEEGGAGRRRGEEEEEGRGAGRRDTLQEEVRDEEDDAVIHQQAGGDKLTVITDGSNGPDPHIPSPNCEAASPAGRSSQLAQRPGGPVARWPLTHGVVCSTSYLAANLVASYLEANLAASYLAANYLAANLAASYLGANLAASYLAANYLGANLVASYLEANLAASYLAANLAASYLGANLAASYLGANLAASYLGANLAATNLAASYLEANLAASYLAASYLGANLAASYLAANLLSVCIYLLLDGTVKVNLRQRQLHSAAPKLLLCGYRTQDPPGLGARGHRGSVLVATGARCHILGATGAQCSVLPGLSARYYRGSVVVATGARCSVPYARCYRCNRGSVLGARFKPGDGKMASEAAQRGRV</sequence>
<name>A0AAV1QBC2_SCOSC</name>
<comment type="subcellular location">
    <subcellularLocation>
        <location evidence="1">Cell membrane</location>
        <topology evidence="1">Single-pass type I membrane protein</topology>
    </subcellularLocation>
</comment>
<organism evidence="30 31">
    <name type="scientific">Scomber scombrus</name>
    <name type="common">Atlantic mackerel</name>
    <name type="synonym">Scomber vernalis</name>
    <dbReference type="NCBI Taxonomy" id="13677"/>
    <lineage>
        <taxon>Eukaryota</taxon>
        <taxon>Metazoa</taxon>
        <taxon>Chordata</taxon>
        <taxon>Craniata</taxon>
        <taxon>Vertebrata</taxon>
        <taxon>Euteleostomi</taxon>
        <taxon>Actinopterygii</taxon>
        <taxon>Neopterygii</taxon>
        <taxon>Teleostei</taxon>
        <taxon>Neoteleostei</taxon>
        <taxon>Acanthomorphata</taxon>
        <taxon>Pelagiaria</taxon>
        <taxon>Scombriformes</taxon>
        <taxon>Scombridae</taxon>
        <taxon>Scomber</taxon>
    </lineage>
</organism>
<dbReference type="InterPro" id="IPR001245">
    <property type="entry name" value="Ser-Thr/Tyr_kinase_cat_dom"/>
</dbReference>
<dbReference type="Gene3D" id="1.10.510.10">
    <property type="entry name" value="Transferase(Phosphotransferase) domain 1"/>
    <property type="match status" value="1"/>
</dbReference>
<evidence type="ECO:0000256" key="9">
    <source>
        <dbReference type="ARBA" id="ARBA00022737"/>
    </source>
</evidence>
<feature type="transmembrane region" description="Helical" evidence="25">
    <location>
        <begin position="1068"/>
        <end position="1096"/>
    </location>
</feature>
<keyword evidence="4" id="KW-1003">Cell membrane</keyword>
<dbReference type="GO" id="GO:0005886">
    <property type="term" value="C:plasma membrane"/>
    <property type="evidence" value="ECO:0007669"/>
    <property type="project" value="UniProtKB-SubCell"/>
</dbReference>
<dbReference type="Gene3D" id="2.60.40.10">
    <property type="entry name" value="Immunoglobulins"/>
    <property type="match status" value="4"/>
</dbReference>
<keyword evidence="6" id="KW-0808">Transferase</keyword>
<dbReference type="SMART" id="SM00408">
    <property type="entry name" value="IGc2"/>
    <property type="match status" value="1"/>
</dbReference>
<evidence type="ECO:0000313" key="30">
    <source>
        <dbReference type="EMBL" id="CAK6980495.1"/>
    </source>
</evidence>